<dbReference type="Pfam" id="PF01040">
    <property type="entry name" value="UbiA"/>
    <property type="match status" value="1"/>
</dbReference>
<feature type="transmembrane region" description="Helical" evidence="5">
    <location>
        <begin position="197"/>
        <end position="218"/>
    </location>
</feature>
<feature type="transmembrane region" description="Helical" evidence="5">
    <location>
        <begin position="224"/>
        <end position="245"/>
    </location>
</feature>
<dbReference type="CDD" id="cd13961">
    <property type="entry name" value="PT_UbiA_DGGGPS"/>
    <property type="match status" value="1"/>
</dbReference>
<feature type="transmembrane region" description="Helical" evidence="5">
    <location>
        <begin position="86"/>
        <end position="114"/>
    </location>
</feature>
<dbReference type="Gene3D" id="1.10.357.140">
    <property type="entry name" value="UbiA prenyltransferase"/>
    <property type="match status" value="1"/>
</dbReference>
<organism evidence="6 7">
    <name type="scientific">Oxyplasma meridianum</name>
    <dbReference type="NCBI Taxonomy" id="3073602"/>
    <lineage>
        <taxon>Archaea</taxon>
        <taxon>Methanobacteriati</taxon>
        <taxon>Thermoplasmatota</taxon>
        <taxon>Thermoplasmata</taxon>
        <taxon>Thermoplasmatales</taxon>
        <taxon>Thermoplasmataceae</taxon>
        <taxon>Oxyplasma</taxon>
    </lineage>
</organism>
<dbReference type="GO" id="GO:0016765">
    <property type="term" value="F:transferase activity, transferring alkyl or aryl (other than methyl) groups"/>
    <property type="evidence" value="ECO:0007669"/>
    <property type="project" value="InterPro"/>
</dbReference>
<sequence length="272" mass="30054">MNRWVDVIRPINGIMGILATIVSAIIGTGLDFSHFYLSIFSAATIVFLVISAGNIMNDVVDIDTDRVNHPERSLVKFPEMIPDAKMIFIIFFIISLVLSILFISPIALVLVAVAEVLLITYELYTKKLGLTGNITISVLVGLIFIFGGIAVDSVVRMFLLFGMASLANLAREITKDVQDMDGDVDRKTLPKRYGKEVSSVFAAFFTVLAVIISFLPYYLKIFSIYYLLIVLVSDIFFMISVYVLFGDPEKGQKISKYAMILGLAAFFVGGLA</sequence>
<dbReference type="PANTHER" id="PTHR42723">
    <property type="entry name" value="CHLOROPHYLL SYNTHASE"/>
    <property type="match status" value="1"/>
</dbReference>
<dbReference type="GeneID" id="95967625"/>
<reference evidence="6 7" key="1">
    <citation type="submission" date="2023-09" db="EMBL/GenBank/DDBJ databases">
        <authorList>
            <person name="Golyshina O.V."/>
            <person name="Lunev E.A."/>
            <person name="Bargiela R."/>
            <person name="Gaines M.C."/>
            <person name="Daum B."/>
            <person name="Bale N.J."/>
            <person name="Koenen M."/>
            <person name="Sinninghe Damst J.S."/>
            <person name="Yakimov M."/>
            <person name="Golyshin P.N."/>
        </authorList>
    </citation>
    <scope>NUCLEOTIDE SEQUENCE [LARGE SCALE GENOMIC DNA]</scope>
    <source>
        <strain evidence="6 7">M1</strain>
    </source>
</reference>
<evidence type="ECO:0000256" key="2">
    <source>
        <dbReference type="ARBA" id="ARBA00022692"/>
    </source>
</evidence>
<gene>
    <name evidence="6" type="ORF">OXIME_000890</name>
</gene>
<dbReference type="GO" id="GO:0005886">
    <property type="term" value="C:plasma membrane"/>
    <property type="evidence" value="ECO:0007669"/>
    <property type="project" value="UniProtKB-SubCell"/>
</dbReference>
<evidence type="ECO:0000256" key="4">
    <source>
        <dbReference type="ARBA" id="ARBA00023136"/>
    </source>
</evidence>
<keyword evidence="2 5" id="KW-0812">Transmembrane</keyword>
<dbReference type="KEGG" id="omr:OXIME_000890"/>
<keyword evidence="7" id="KW-1185">Reference proteome</keyword>
<evidence type="ECO:0000313" key="7">
    <source>
        <dbReference type="Proteomes" id="UP001451606"/>
    </source>
</evidence>
<evidence type="ECO:0000256" key="1">
    <source>
        <dbReference type="ARBA" id="ARBA00004651"/>
    </source>
</evidence>
<proteinExistence type="predicted"/>
<feature type="transmembrane region" description="Helical" evidence="5">
    <location>
        <begin position="134"/>
        <end position="155"/>
    </location>
</feature>
<protein>
    <submittedName>
        <fullName evidence="6">UbiA family prenyltransferase</fullName>
    </submittedName>
</protein>
<dbReference type="InterPro" id="IPR050475">
    <property type="entry name" value="Prenyltransferase_related"/>
</dbReference>
<dbReference type="AlphaFoldDB" id="A0AAX4NFX6"/>
<evidence type="ECO:0000256" key="3">
    <source>
        <dbReference type="ARBA" id="ARBA00022989"/>
    </source>
</evidence>
<dbReference type="Proteomes" id="UP001451606">
    <property type="component" value="Chromosome"/>
</dbReference>
<feature type="transmembrane region" description="Helical" evidence="5">
    <location>
        <begin position="36"/>
        <end position="56"/>
    </location>
</feature>
<feature type="transmembrane region" description="Helical" evidence="5">
    <location>
        <begin position="12"/>
        <end position="30"/>
    </location>
</feature>
<comment type="subcellular location">
    <subcellularLocation>
        <location evidence="1">Cell membrane</location>
        <topology evidence="1">Multi-pass membrane protein</topology>
    </subcellularLocation>
</comment>
<dbReference type="Gene3D" id="1.20.120.1780">
    <property type="entry name" value="UbiA prenyltransferase"/>
    <property type="match status" value="1"/>
</dbReference>
<keyword evidence="3 5" id="KW-1133">Transmembrane helix</keyword>
<dbReference type="RefSeq" id="WP_393970665.1">
    <property type="nucleotide sequence ID" value="NZ_CP133772.1"/>
</dbReference>
<dbReference type="EMBL" id="CP133772">
    <property type="protein sequence ID" value="WYY00324.1"/>
    <property type="molecule type" value="Genomic_DNA"/>
</dbReference>
<evidence type="ECO:0000256" key="5">
    <source>
        <dbReference type="SAM" id="Phobius"/>
    </source>
</evidence>
<dbReference type="InterPro" id="IPR000537">
    <property type="entry name" value="UbiA_prenyltransferase"/>
</dbReference>
<accession>A0AAX4NFX6</accession>
<name>A0AAX4NFX6_9ARCH</name>
<dbReference type="InterPro" id="IPR044878">
    <property type="entry name" value="UbiA_sf"/>
</dbReference>
<keyword evidence="4 5" id="KW-0472">Membrane</keyword>
<evidence type="ECO:0000313" key="6">
    <source>
        <dbReference type="EMBL" id="WYY00324.1"/>
    </source>
</evidence>
<dbReference type="PANTHER" id="PTHR42723:SF1">
    <property type="entry name" value="CHLOROPHYLL SYNTHASE, CHLOROPLASTIC"/>
    <property type="match status" value="1"/>
</dbReference>